<accession>A0A9J6CHZ1</accession>
<dbReference type="Pfam" id="PF00428">
    <property type="entry name" value="Ribosomal_60s"/>
    <property type="match status" value="1"/>
</dbReference>
<reference evidence="9" key="1">
    <citation type="submission" date="2021-03" db="EMBL/GenBank/DDBJ databases">
        <title>Chromosome level genome of the anhydrobiotic midge Polypedilum vanderplanki.</title>
        <authorList>
            <person name="Yoshida Y."/>
            <person name="Kikawada T."/>
            <person name="Gusev O."/>
        </authorList>
    </citation>
    <scope>NUCLEOTIDE SEQUENCE</scope>
    <source>
        <strain evidence="9">NIAS01</strain>
        <tissue evidence="9">Whole body or cell culture</tissue>
    </source>
</reference>
<dbReference type="PANTHER" id="PTHR21141:SF5">
    <property type="entry name" value="LARGE RIBOSOMAL SUBUNIT PROTEIN P2"/>
    <property type="match status" value="1"/>
</dbReference>
<dbReference type="GO" id="GO:0002182">
    <property type="term" value="P:cytoplasmic translational elongation"/>
    <property type="evidence" value="ECO:0007669"/>
    <property type="project" value="InterPro"/>
</dbReference>
<organism evidence="9 10">
    <name type="scientific">Polypedilum vanderplanki</name>
    <name type="common">Sleeping chironomid midge</name>
    <dbReference type="NCBI Taxonomy" id="319348"/>
    <lineage>
        <taxon>Eukaryota</taxon>
        <taxon>Metazoa</taxon>
        <taxon>Ecdysozoa</taxon>
        <taxon>Arthropoda</taxon>
        <taxon>Hexapoda</taxon>
        <taxon>Insecta</taxon>
        <taxon>Pterygota</taxon>
        <taxon>Neoptera</taxon>
        <taxon>Endopterygota</taxon>
        <taxon>Diptera</taxon>
        <taxon>Nematocera</taxon>
        <taxon>Chironomoidea</taxon>
        <taxon>Chironomidae</taxon>
        <taxon>Chironominae</taxon>
        <taxon>Polypedilum</taxon>
        <taxon>Polypedilum</taxon>
    </lineage>
</organism>
<evidence type="ECO:0000313" key="9">
    <source>
        <dbReference type="EMBL" id="KAG5681834.1"/>
    </source>
</evidence>
<keyword evidence="10" id="KW-1185">Reference proteome</keyword>
<keyword evidence="4" id="KW-0687">Ribonucleoprotein</keyword>
<comment type="similarity">
    <text evidence="2">Belongs to the eukaryotic ribosomal protein P1/P2 family.</text>
</comment>
<feature type="signal peptide" evidence="8">
    <location>
        <begin position="1"/>
        <end position="15"/>
    </location>
</feature>
<sequence length="121" mass="12646">MDSSWFNLKMRYVSAYLLAVLGGNASPSSADLQKILSSVGIEVDSERLNKVIDELKGKSVEELIAQGREKLSSMPSGGGAAAAPAAGGAAPAAAAEAKKEEKKPEPESEEEDDDMGFGLFE</sequence>
<dbReference type="FunFam" id="1.10.10.1410:FF:000002">
    <property type="entry name" value="60S acidic ribosomal protein P2"/>
    <property type="match status" value="1"/>
</dbReference>
<protein>
    <recommendedName>
        <fullName evidence="5">Large ribosomal subunit protein P2</fullName>
    </recommendedName>
    <alternativeName>
        <fullName evidence="6">60S acidic ribosomal protein P2</fullName>
    </alternativeName>
</protein>
<evidence type="ECO:0000256" key="2">
    <source>
        <dbReference type="ARBA" id="ARBA00005436"/>
    </source>
</evidence>
<dbReference type="PANTHER" id="PTHR21141">
    <property type="entry name" value="60S ACIDIC RIBOSOMAL PROTEIN FAMILY MEMBER"/>
    <property type="match status" value="1"/>
</dbReference>
<evidence type="ECO:0000256" key="4">
    <source>
        <dbReference type="ARBA" id="ARBA00023274"/>
    </source>
</evidence>
<comment type="function">
    <text evidence="1">Plays an important role in the elongation step of protein synthesis.</text>
</comment>
<feature type="chain" id="PRO_5039887508" description="Large ribosomal subunit protein P2" evidence="8">
    <location>
        <begin position="16"/>
        <end position="121"/>
    </location>
</feature>
<keyword evidence="8" id="KW-0732">Signal</keyword>
<evidence type="ECO:0000256" key="7">
    <source>
        <dbReference type="SAM" id="MobiDB-lite"/>
    </source>
</evidence>
<proteinExistence type="inferred from homology"/>
<dbReference type="GO" id="GO:0003735">
    <property type="term" value="F:structural constituent of ribosome"/>
    <property type="evidence" value="ECO:0007669"/>
    <property type="project" value="InterPro"/>
</dbReference>
<gene>
    <name evidence="9" type="ORF">PVAND_011242</name>
</gene>
<dbReference type="InterPro" id="IPR038716">
    <property type="entry name" value="P1/P2_N_sf"/>
</dbReference>
<keyword evidence="3" id="KW-0689">Ribosomal protein</keyword>
<evidence type="ECO:0000256" key="3">
    <source>
        <dbReference type="ARBA" id="ARBA00022980"/>
    </source>
</evidence>
<dbReference type="InterPro" id="IPR027534">
    <property type="entry name" value="Ribosomal_P1/P2"/>
</dbReference>
<dbReference type="HAMAP" id="MF_01478">
    <property type="entry name" value="Ribosomal_L12_arch"/>
    <property type="match status" value="1"/>
</dbReference>
<feature type="compositionally biased region" description="Basic and acidic residues" evidence="7">
    <location>
        <begin position="96"/>
        <end position="106"/>
    </location>
</feature>
<dbReference type="InterPro" id="IPR044076">
    <property type="entry name" value="Ribosomal_P2"/>
</dbReference>
<evidence type="ECO:0000256" key="5">
    <source>
        <dbReference type="ARBA" id="ARBA00035301"/>
    </source>
</evidence>
<dbReference type="OrthoDB" id="1227494at2759"/>
<evidence type="ECO:0000256" key="8">
    <source>
        <dbReference type="SAM" id="SignalP"/>
    </source>
</evidence>
<dbReference type="CDD" id="cd05833">
    <property type="entry name" value="Ribosomal_P2"/>
    <property type="match status" value="1"/>
</dbReference>
<evidence type="ECO:0000256" key="1">
    <source>
        <dbReference type="ARBA" id="ARBA00003362"/>
    </source>
</evidence>
<evidence type="ECO:0000256" key="6">
    <source>
        <dbReference type="ARBA" id="ARBA00035443"/>
    </source>
</evidence>
<name>A0A9J6CHZ1_POLVA</name>
<dbReference type="GO" id="GO:0022625">
    <property type="term" value="C:cytosolic large ribosomal subunit"/>
    <property type="evidence" value="ECO:0007669"/>
    <property type="project" value="InterPro"/>
</dbReference>
<dbReference type="Proteomes" id="UP001107558">
    <property type="component" value="Chromosome 1"/>
</dbReference>
<comment type="caution">
    <text evidence="9">The sequence shown here is derived from an EMBL/GenBank/DDBJ whole genome shotgun (WGS) entry which is preliminary data.</text>
</comment>
<feature type="compositionally biased region" description="Low complexity" evidence="7">
    <location>
        <begin position="81"/>
        <end position="95"/>
    </location>
</feature>
<dbReference type="AlphaFoldDB" id="A0A9J6CHZ1"/>
<dbReference type="EMBL" id="JADBJN010000001">
    <property type="protein sequence ID" value="KAG5681834.1"/>
    <property type="molecule type" value="Genomic_DNA"/>
</dbReference>
<evidence type="ECO:0000313" key="10">
    <source>
        <dbReference type="Proteomes" id="UP001107558"/>
    </source>
</evidence>
<feature type="region of interest" description="Disordered" evidence="7">
    <location>
        <begin position="67"/>
        <end position="121"/>
    </location>
</feature>
<dbReference type="Gene3D" id="1.10.10.1410">
    <property type="match status" value="1"/>
</dbReference>